<dbReference type="EMBL" id="RNRV01000014">
    <property type="protein sequence ID" value="MHO04737.1"/>
    <property type="molecule type" value="Genomic_DNA"/>
</dbReference>
<accession>A0A3L0W2J3</accession>
<comment type="caution">
    <text evidence="2">The sequence shown here is derived from an EMBL/GenBank/DDBJ whole genome shotgun (WGS) entry which is preliminary data.</text>
</comment>
<name>A0A3L0W2J3_ECOLX</name>
<gene>
    <name evidence="2" type="ORF">D9F05_10160</name>
</gene>
<reference evidence="2" key="1">
    <citation type="submission" date="2018-10" db="EMBL/GenBank/DDBJ databases">
        <authorList>
            <consortium name="NARMS: The National Antimicrobial Resistance Monitoring System"/>
        </authorList>
    </citation>
    <scope>NUCLEOTIDE SEQUENCE [LARGE SCALE GENOMIC DNA]</scope>
    <source>
        <strain evidence="2">CVM N17EC0388</strain>
    </source>
</reference>
<proteinExistence type="predicted"/>
<dbReference type="AlphaFoldDB" id="A0A3L0W2J3"/>
<evidence type="ECO:0000259" key="1">
    <source>
        <dbReference type="Pfam" id="PF10881"/>
    </source>
</evidence>
<feature type="domain" description="DUF2726" evidence="1">
    <location>
        <begin position="160"/>
        <end position="266"/>
    </location>
</feature>
<organism evidence="2">
    <name type="scientific">Escherichia coli</name>
    <dbReference type="NCBI Taxonomy" id="562"/>
    <lineage>
        <taxon>Bacteria</taxon>
        <taxon>Pseudomonadati</taxon>
        <taxon>Pseudomonadota</taxon>
        <taxon>Gammaproteobacteria</taxon>
        <taxon>Enterobacterales</taxon>
        <taxon>Enterobacteriaceae</taxon>
        <taxon>Escherichia</taxon>
    </lineage>
</organism>
<dbReference type="InterPro" id="IPR024402">
    <property type="entry name" value="DUF2726"/>
</dbReference>
<protein>
    <submittedName>
        <fullName evidence="2">DUF2726 domain-containing protein</fullName>
    </submittedName>
</protein>
<dbReference type="Pfam" id="PF10881">
    <property type="entry name" value="DUF2726"/>
    <property type="match status" value="1"/>
</dbReference>
<sequence>MIYLKGLFMEEFYKLMQEQKWSEILLLAKTKHNALMRNQAEWQSICRFLESEFISYISNEKYILVGKLCFEYLRLELAKYIYISESARNTIEDIGFSALEKSEPSSLIAFSKLCIHSTNAKEFIEKTKEKEVATSQRLQSTPTGKPKAMRVDWLQPLFKSKLESEFYQALKNVFPTYFIYPNVALSNIFEFDKIQEHLGVNSKNYFFKAIIDFVVYDPTDNHTPKYFFEVDSAYHDTDKAKLNDELKNGIFSIANIELFRIRPSDQIDGNRFGFETAIRTKVSHANIKN</sequence>
<evidence type="ECO:0000313" key="2">
    <source>
        <dbReference type="EMBL" id="MHO04737.1"/>
    </source>
</evidence>